<reference evidence="7" key="1">
    <citation type="submission" date="2023-02" db="EMBL/GenBank/DDBJ databases">
        <title>Identification and recombinant expression of a fungal hydrolase from Papiliotrema laurentii that hydrolyzes apple cutin and clears colloidal polyester polyurethane.</title>
        <authorList>
            <consortium name="DOE Joint Genome Institute"/>
            <person name="Roman V.A."/>
            <person name="Bojanowski C."/>
            <person name="Crable B.R."/>
            <person name="Wagner D.N."/>
            <person name="Hung C.S."/>
            <person name="Nadeau L.J."/>
            <person name="Schratz L."/>
            <person name="Haridas S."/>
            <person name="Pangilinan J."/>
            <person name="Lipzen A."/>
            <person name="Na H."/>
            <person name="Yan M."/>
            <person name="Ng V."/>
            <person name="Grigoriev I.V."/>
            <person name="Spatafora J.W."/>
            <person name="Barlow D."/>
            <person name="Biffinger J."/>
            <person name="Kelley-Loughnane N."/>
            <person name="Varaljay V.A."/>
            <person name="Crookes-Goodson W.J."/>
        </authorList>
    </citation>
    <scope>NUCLEOTIDE SEQUENCE</scope>
    <source>
        <strain evidence="7">5307AH</strain>
    </source>
</reference>
<keyword evidence="8" id="KW-1185">Reference proteome</keyword>
<feature type="domain" description="FAD/NAD(P)-binding" evidence="6">
    <location>
        <begin position="6"/>
        <end position="340"/>
    </location>
</feature>
<comment type="similarity">
    <text evidence="1">Belongs to the FAD-dependent oxidoreductase family.</text>
</comment>
<dbReference type="GO" id="GO:0050660">
    <property type="term" value="F:flavin adenine dinucleotide binding"/>
    <property type="evidence" value="ECO:0007669"/>
    <property type="project" value="TreeGrafter"/>
</dbReference>
<accession>A0AAD9FX94</accession>
<dbReference type="Pfam" id="PF07992">
    <property type="entry name" value="Pyr_redox_2"/>
    <property type="match status" value="1"/>
</dbReference>
<protein>
    <recommendedName>
        <fullName evidence="6">FAD/NAD(P)-binding domain-containing protein</fullName>
    </recommendedName>
</protein>
<organism evidence="7 8">
    <name type="scientific">Papiliotrema laurentii</name>
    <name type="common">Cryptococcus laurentii</name>
    <dbReference type="NCBI Taxonomy" id="5418"/>
    <lineage>
        <taxon>Eukaryota</taxon>
        <taxon>Fungi</taxon>
        <taxon>Dikarya</taxon>
        <taxon>Basidiomycota</taxon>
        <taxon>Agaricomycotina</taxon>
        <taxon>Tremellomycetes</taxon>
        <taxon>Tremellales</taxon>
        <taxon>Rhynchogastremaceae</taxon>
        <taxon>Papiliotrema</taxon>
    </lineage>
</organism>
<keyword evidence="2" id="KW-0285">Flavoprotein</keyword>
<dbReference type="GO" id="GO:0004174">
    <property type="term" value="F:electron-transferring-flavoprotein dehydrogenase activity"/>
    <property type="evidence" value="ECO:0007669"/>
    <property type="project" value="TreeGrafter"/>
</dbReference>
<evidence type="ECO:0000256" key="4">
    <source>
        <dbReference type="ARBA" id="ARBA00023002"/>
    </source>
</evidence>
<dbReference type="InterPro" id="IPR036188">
    <property type="entry name" value="FAD/NAD-bd_sf"/>
</dbReference>
<dbReference type="InterPro" id="IPR023753">
    <property type="entry name" value="FAD/NAD-binding_dom"/>
</dbReference>
<dbReference type="GO" id="GO:0005737">
    <property type="term" value="C:cytoplasm"/>
    <property type="evidence" value="ECO:0007669"/>
    <property type="project" value="TreeGrafter"/>
</dbReference>
<keyword evidence="3" id="KW-0274">FAD</keyword>
<evidence type="ECO:0000256" key="3">
    <source>
        <dbReference type="ARBA" id="ARBA00022827"/>
    </source>
</evidence>
<evidence type="ECO:0000259" key="6">
    <source>
        <dbReference type="Pfam" id="PF07992"/>
    </source>
</evidence>
<evidence type="ECO:0000256" key="1">
    <source>
        <dbReference type="ARBA" id="ARBA00006442"/>
    </source>
</evidence>
<evidence type="ECO:0000313" key="8">
    <source>
        <dbReference type="Proteomes" id="UP001182556"/>
    </source>
</evidence>
<dbReference type="SUPFAM" id="SSF51905">
    <property type="entry name" value="FAD/NAD(P)-binding domain"/>
    <property type="match status" value="1"/>
</dbReference>
<keyword evidence="4" id="KW-0560">Oxidoreductase</keyword>
<evidence type="ECO:0000256" key="5">
    <source>
        <dbReference type="SAM" id="MobiDB-lite"/>
    </source>
</evidence>
<proteinExistence type="inferred from homology"/>
<dbReference type="EMBL" id="JAODAN010000001">
    <property type="protein sequence ID" value="KAK1927974.1"/>
    <property type="molecule type" value="Genomic_DNA"/>
</dbReference>
<dbReference type="AlphaFoldDB" id="A0AAD9FX94"/>
<dbReference type="PANTHER" id="PTHR43735:SF3">
    <property type="entry name" value="FERROPTOSIS SUPPRESSOR PROTEIN 1"/>
    <property type="match status" value="1"/>
</dbReference>
<sequence length="428" mass="44755">MSTPQNIIIIGASVAGHNAVNELIPHLPSTHRILLIDALAYSSWPIASLRAAVVPGWEKRVTQPLTKEAIFPAGSIHQVIAPNKVVELRESSVVLEHPFEGSTEVPFFKAIVATGASQGIPMRPVAGSSEAEYQAALVKYQEDFARSKKVLIVGGGAVGLELAGELREQHPDQEITIVHAKSHVLDPTADVPRTDAGHHSYSSPPTPLKLSKTIESQLAALHINLILSDRVSIPSAGSVSDPSAWDGSVGAQSGIKTVKLDSGKVVQADFVFISTGNRPNVSLVQNADPKALSSGLIAVDEYLRIVSTNPKSVLTSNYYAAGDAASAPGWKTSQGAQAEGAGAAANILAEVRGKPVKPFARPRPDAMFIPLGSKGGAGALPLPLLGVVSAPSFLVSAGKGKKLFVEDGFYGRYKGSKKPVAPPVTVQA</sequence>
<gene>
    <name evidence="7" type="ORF">DB88DRAFT_479958</name>
</gene>
<comment type="caution">
    <text evidence="7">The sequence shown here is derived from an EMBL/GenBank/DDBJ whole genome shotgun (WGS) entry which is preliminary data.</text>
</comment>
<evidence type="ECO:0000313" key="7">
    <source>
        <dbReference type="EMBL" id="KAK1927974.1"/>
    </source>
</evidence>
<name>A0AAD9FX94_PAPLA</name>
<dbReference type="PRINTS" id="PR00368">
    <property type="entry name" value="FADPNR"/>
</dbReference>
<dbReference type="PANTHER" id="PTHR43735">
    <property type="entry name" value="APOPTOSIS-INDUCING FACTOR 1"/>
    <property type="match status" value="1"/>
</dbReference>
<dbReference type="Proteomes" id="UP001182556">
    <property type="component" value="Unassembled WGS sequence"/>
</dbReference>
<dbReference type="Gene3D" id="3.50.50.100">
    <property type="match status" value="1"/>
</dbReference>
<feature type="region of interest" description="Disordered" evidence="5">
    <location>
        <begin position="187"/>
        <end position="208"/>
    </location>
</feature>
<evidence type="ECO:0000256" key="2">
    <source>
        <dbReference type="ARBA" id="ARBA00022630"/>
    </source>
</evidence>